<evidence type="ECO:0000259" key="4">
    <source>
        <dbReference type="SMART" id="SM00927"/>
    </source>
</evidence>
<dbReference type="InterPro" id="IPR011335">
    <property type="entry name" value="Restrct_endonuc-II-like"/>
</dbReference>
<comment type="caution">
    <text evidence="5">The sequence shown here is derived from an EMBL/GenBank/DDBJ whole genome shotgun (WGS) entry which is preliminary data.</text>
</comment>
<dbReference type="Pfam" id="PF02976">
    <property type="entry name" value="MutH"/>
    <property type="match status" value="1"/>
</dbReference>
<dbReference type="CDD" id="cd22356">
    <property type="entry name" value="Sau3AI_N-like"/>
    <property type="match status" value="1"/>
</dbReference>
<proteinExistence type="predicted"/>
<dbReference type="EMBL" id="QSJI01000003">
    <property type="protein sequence ID" value="RHD56061.1"/>
    <property type="molecule type" value="Genomic_DNA"/>
</dbReference>
<dbReference type="Proteomes" id="UP000286050">
    <property type="component" value="Unassembled WGS sequence"/>
</dbReference>
<dbReference type="GO" id="GO:0003677">
    <property type="term" value="F:DNA binding"/>
    <property type="evidence" value="ECO:0007669"/>
    <property type="project" value="InterPro"/>
</dbReference>
<keyword evidence="2 5" id="KW-0255">Endonuclease</keyword>
<dbReference type="CDD" id="cd22355">
    <property type="entry name" value="Sau3AI_C"/>
    <property type="match status" value="1"/>
</dbReference>
<keyword evidence="1" id="KW-0540">Nuclease</keyword>
<evidence type="ECO:0000256" key="1">
    <source>
        <dbReference type="ARBA" id="ARBA00022722"/>
    </source>
</evidence>
<sequence length="501" mass="57675">MMSMLQSTQYKALLAQVDLSDQDSILSYAKHLEGMTFREVLDLDIKPADYNPKTYNSAKFKGGMGNLIEERYFGYKSNSDRHPDFAEAGIELKATCFDIRKKDHEPSAGERLVLTMIPFDKPIEDDLAESHLWEKCATILLVYYQRDRSIDKYDQQIKYVSLFTPPAEDLKVIRDDYDTIVSYIKAGRAHELSEGLTTYLGACTKGANLEHMWADQFYPCIEIDGSISHPKAKKRAFSFKRQYMDYILHHYLMDEHDDSDSIGFAEYSSSQPLTFEETIERRISLHIGKTDRQIAAEFGVPYAGKKAQWITLAYRMLGVGSNRVKEFVKAGISARAIRVEESGQIEQNMSLDTFEFTEIAAEPCWEESELRQYLEETRFFFVVFKKTDGEYHLAGCKFWNMPIAELDSNARKCWQETHDAICDGLIISRDGNRFRNNLPGEAENPTMHVRPKASRRAYRLEDGTSIGDLKDASLLPDGRYMTRQCFWINRGYVIQQISDLL</sequence>
<dbReference type="SMART" id="SM00927">
    <property type="entry name" value="MutH"/>
    <property type="match status" value="1"/>
</dbReference>
<keyword evidence="3" id="KW-0378">Hydrolase</keyword>
<dbReference type="InterPro" id="IPR011337">
    <property type="entry name" value="DNA_rep_MutH/RE_typeII_Sau3AI"/>
</dbReference>
<gene>
    <name evidence="5" type="ORF">DW787_05115</name>
</gene>
<organism evidence="5 6">
    <name type="scientific">Collinsella intestinalis</name>
    <dbReference type="NCBI Taxonomy" id="147207"/>
    <lineage>
        <taxon>Bacteria</taxon>
        <taxon>Bacillati</taxon>
        <taxon>Actinomycetota</taxon>
        <taxon>Coriobacteriia</taxon>
        <taxon>Coriobacteriales</taxon>
        <taxon>Coriobacteriaceae</taxon>
        <taxon>Collinsella</taxon>
    </lineage>
</organism>
<evidence type="ECO:0000313" key="5">
    <source>
        <dbReference type="EMBL" id="RHD56061.1"/>
    </source>
</evidence>
<dbReference type="SUPFAM" id="SSF52980">
    <property type="entry name" value="Restriction endonuclease-like"/>
    <property type="match status" value="2"/>
</dbReference>
<dbReference type="InterPro" id="IPR037057">
    <property type="entry name" value="DNA_rep_MutH/T2_RE_sf"/>
</dbReference>
<reference evidence="5 6" key="1">
    <citation type="submission" date="2018-08" db="EMBL/GenBank/DDBJ databases">
        <title>A genome reference for cultivated species of the human gut microbiota.</title>
        <authorList>
            <person name="Zou Y."/>
            <person name="Xue W."/>
            <person name="Luo G."/>
        </authorList>
    </citation>
    <scope>NUCLEOTIDE SEQUENCE [LARGE SCALE GENOMIC DNA]</scope>
    <source>
        <strain evidence="5 6">AM30-5LB</strain>
    </source>
</reference>
<accession>A0A414FX60</accession>
<dbReference type="AlphaFoldDB" id="A0A414FX60"/>
<dbReference type="Gene3D" id="3.40.600.10">
    <property type="entry name" value="DNA mismatch repair MutH/Restriction endonuclease, type II"/>
    <property type="match status" value="2"/>
</dbReference>
<dbReference type="NCBIfam" id="NF040973">
    <property type="entry name" value="restrict_Sau3AI"/>
    <property type="match status" value="1"/>
</dbReference>
<evidence type="ECO:0000256" key="2">
    <source>
        <dbReference type="ARBA" id="ARBA00022759"/>
    </source>
</evidence>
<dbReference type="GO" id="GO:0016787">
    <property type="term" value="F:hydrolase activity"/>
    <property type="evidence" value="ECO:0007669"/>
    <property type="project" value="UniProtKB-KW"/>
</dbReference>
<evidence type="ECO:0000313" key="6">
    <source>
        <dbReference type="Proteomes" id="UP000286050"/>
    </source>
</evidence>
<name>A0A414FX60_9ACTN</name>
<dbReference type="GO" id="GO:0004519">
    <property type="term" value="F:endonuclease activity"/>
    <property type="evidence" value="ECO:0007669"/>
    <property type="project" value="UniProtKB-KW"/>
</dbReference>
<evidence type="ECO:0000256" key="3">
    <source>
        <dbReference type="ARBA" id="ARBA00022801"/>
    </source>
</evidence>
<feature type="domain" description="DNA mismatch repair MutH/Type II restriction enzyme Sau3AI" evidence="4">
    <location>
        <begin position="73"/>
        <end position="176"/>
    </location>
</feature>
<protein>
    <submittedName>
        <fullName evidence="5">Restriction endonuclease</fullName>
    </submittedName>
</protein>